<name>A0ABP1DZH5_9APHY</name>
<dbReference type="PANTHER" id="PTHR21576:SF160">
    <property type="entry name" value="NODULIN-LIKE DOMAIN-CONTAINING PROTEIN"/>
    <property type="match status" value="1"/>
</dbReference>
<gene>
    <name evidence="7" type="ORF">GFSPODELE1_LOCUS9212</name>
</gene>
<feature type="compositionally biased region" description="Low complexity" evidence="5">
    <location>
        <begin position="476"/>
        <end position="488"/>
    </location>
</feature>
<evidence type="ECO:0000313" key="7">
    <source>
        <dbReference type="EMBL" id="CAL1713240.1"/>
    </source>
</evidence>
<organism evidence="7 8">
    <name type="scientific">Somion occarium</name>
    <dbReference type="NCBI Taxonomy" id="3059160"/>
    <lineage>
        <taxon>Eukaryota</taxon>
        <taxon>Fungi</taxon>
        <taxon>Dikarya</taxon>
        <taxon>Basidiomycota</taxon>
        <taxon>Agaricomycotina</taxon>
        <taxon>Agaricomycetes</taxon>
        <taxon>Polyporales</taxon>
        <taxon>Cerrenaceae</taxon>
        <taxon>Somion</taxon>
    </lineage>
</organism>
<feature type="transmembrane region" description="Helical" evidence="6">
    <location>
        <begin position="440"/>
        <end position="459"/>
    </location>
</feature>
<feature type="transmembrane region" description="Helical" evidence="6">
    <location>
        <begin position="156"/>
        <end position="176"/>
    </location>
</feature>
<dbReference type="EMBL" id="OZ037950">
    <property type="protein sequence ID" value="CAL1713240.1"/>
    <property type="molecule type" value="Genomic_DNA"/>
</dbReference>
<feature type="region of interest" description="Disordered" evidence="5">
    <location>
        <begin position="257"/>
        <end position="286"/>
    </location>
</feature>
<sequence>MHPESPAIFSIVRIGSLLASLLVALGSGTNYAFSAYGPQLASRLHLSHTRLNVISLSGTVGVYGTAPLMGKLVDARGPRPLMVIAFFSLLVGYSGIRHFYVQGLPDGASGLSNWVFAALMACGFFTGVGGTGGIMSATNATAKSFPHRARATTTGLVFSMFGLSAFIFSTVGHTLFLGDIAGFLLTLAVGTSLPMILGFFFVRSIPLPTSEHDIIYSGEDADDVHTPLFGHQELSSSVESSTATRIHPHSASADYVISSSSSTQSERIQSNASRRDIASTSKKGSTGPVIRGLALAVNGDFWLLFVITIFLTGTGLMYIGNVGLISQALYANAVPTYDEREAAKWQSAQVSTVSISNCLGRIIIGVIADSSHHLMETPRSSYISFVALLFVISQTTAFAVNDVTGLWKASALLGLSYGSLFGLFPAVTIEWFGLPHFSENWGFMSLAPVIGSNILSIAFGRIFDAHSRAPTPEPRSPISHTSSPSESHSMCFEGRACYADSLKLTIAACTCAFALGVYAGIRDWRRQKGGDVDGGARTPIEDERWEEV</sequence>
<evidence type="ECO:0008006" key="9">
    <source>
        <dbReference type="Google" id="ProtNLM"/>
    </source>
</evidence>
<dbReference type="PANTHER" id="PTHR21576">
    <property type="entry name" value="UNCHARACTERIZED NODULIN-LIKE PROTEIN"/>
    <property type="match status" value="1"/>
</dbReference>
<proteinExistence type="predicted"/>
<evidence type="ECO:0000256" key="4">
    <source>
        <dbReference type="ARBA" id="ARBA00023136"/>
    </source>
</evidence>
<reference evidence="8" key="1">
    <citation type="submission" date="2024-04" db="EMBL/GenBank/DDBJ databases">
        <authorList>
            <person name="Shaw F."/>
            <person name="Minotto A."/>
        </authorList>
    </citation>
    <scope>NUCLEOTIDE SEQUENCE [LARGE SCALE GENOMIC DNA]</scope>
</reference>
<feature type="transmembrane region" description="Helical" evidence="6">
    <location>
        <begin position="81"/>
        <end position="101"/>
    </location>
</feature>
<feature type="transmembrane region" description="Helical" evidence="6">
    <location>
        <begin position="50"/>
        <end position="69"/>
    </location>
</feature>
<dbReference type="Gene3D" id="1.20.1250.20">
    <property type="entry name" value="MFS general substrate transporter like domains"/>
    <property type="match status" value="1"/>
</dbReference>
<feature type="transmembrane region" description="Helical" evidence="6">
    <location>
        <begin position="301"/>
        <end position="320"/>
    </location>
</feature>
<evidence type="ECO:0000256" key="5">
    <source>
        <dbReference type="SAM" id="MobiDB-lite"/>
    </source>
</evidence>
<evidence type="ECO:0000256" key="3">
    <source>
        <dbReference type="ARBA" id="ARBA00022989"/>
    </source>
</evidence>
<feature type="transmembrane region" description="Helical" evidence="6">
    <location>
        <begin position="382"/>
        <end position="400"/>
    </location>
</feature>
<evidence type="ECO:0000313" key="8">
    <source>
        <dbReference type="Proteomes" id="UP001497453"/>
    </source>
</evidence>
<evidence type="ECO:0000256" key="1">
    <source>
        <dbReference type="ARBA" id="ARBA00004141"/>
    </source>
</evidence>
<accession>A0ABP1DZH5</accession>
<feature type="compositionally biased region" description="Low complexity" evidence="5">
    <location>
        <begin position="258"/>
        <end position="270"/>
    </location>
</feature>
<feature type="transmembrane region" description="Helical" evidence="6">
    <location>
        <begin position="412"/>
        <end position="434"/>
    </location>
</feature>
<keyword evidence="4 6" id="KW-0472">Membrane</keyword>
<dbReference type="Pfam" id="PF07690">
    <property type="entry name" value="MFS_1"/>
    <property type="match status" value="1"/>
</dbReference>
<dbReference type="Proteomes" id="UP001497453">
    <property type="component" value="Chromosome 7"/>
</dbReference>
<keyword evidence="8" id="KW-1185">Reference proteome</keyword>
<keyword evidence="3 6" id="KW-1133">Transmembrane helix</keyword>
<feature type="transmembrane region" description="Helical" evidence="6">
    <location>
        <begin position="113"/>
        <end position="135"/>
    </location>
</feature>
<protein>
    <recommendedName>
        <fullName evidence="9">MFS general substrate transporter</fullName>
    </recommendedName>
</protein>
<feature type="region of interest" description="Disordered" evidence="5">
    <location>
        <begin position="468"/>
        <end position="488"/>
    </location>
</feature>
<evidence type="ECO:0000256" key="6">
    <source>
        <dbReference type="SAM" id="Phobius"/>
    </source>
</evidence>
<dbReference type="SUPFAM" id="SSF103473">
    <property type="entry name" value="MFS general substrate transporter"/>
    <property type="match status" value="1"/>
</dbReference>
<evidence type="ECO:0000256" key="2">
    <source>
        <dbReference type="ARBA" id="ARBA00022692"/>
    </source>
</evidence>
<feature type="transmembrane region" description="Helical" evidence="6">
    <location>
        <begin position="182"/>
        <end position="202"/>
    </location>
</feature>
<comment type="subcellular location">
    <subcellularLocation>
        <location evidence="1">Membrane</location>
        <topology evidence="1">Multi-pass membrane protein</topology>
    </subcellularLocation>
</comment>
<dbReference type="InterPro" id="IPR011701">
    <property type="entry name" value="MFS"/>
</dbReference>
<dbReference type="InterPro" id="IPR036259">
    <property type="entry name" value="MFS_trans_sf"/>
</dbReference>
<keyword evidence="2 6" id="KW-0812">Transmembrane</keyword>